<dbReference type="InterPro" id="IPR003445">
    <property type="entry name" value="Cat_transpt"/>
</dbReference>
<evidence type="ECO:0000256" key="4">
    <source>
        <dbReference type="ARBA" id="ARBA00022538"/>
    </source>
</evidence>
<evidence type="ECO:0000256" key="9">
    <source>
        <dbReference type="ARBA" id="ARBA00023136"/>
    </source>
</evidence>
<name>A0A1X7HJF2_9PROT</name>
<accession>A0A1X7HJF2</accession>
<evidence type="ECO:0000256" key="12">
    <source>
        <dbReference type="SAM" id="Phobius"/>
    </source>
</evidence>
<dbReference type="InterPro" id="IPR004772">
    <property type="entry name" value="TrkH"/>
</dbReference>
<dbReference type="GO" id="GO:0005886">
    <property type="term" value="C:plasma membrane"/>
    <property type="evidence" value="ECO:0007669"/>
    <property type="project" value="UniProtKB-SubCell"/>
</dbReference>
<reference evidence="13 14" key="1">
    <citation type="submission" date="2017-04" db="EMBL/GenBank/DDBJ databases">
        <authorList>
            <person name="Afonso C.L."/>
            <person name="Miller P.J."/>
            <person name="Scott M.A."/>
            <person name="Spackman E."/>
            <person name="Goraichik I."/>
            <person name="Dimitrov K.M."/>
            <person name="Suarez D.L."/>
            <person name="Swayne D.E."/>
        </authorList>
    </citation>
    <scope>NUCLEOTIDE SEQUENCE [LARGE SCALE GENOMIC DNA]</scope>
    <source>
        <strain evidence="13 14">A2P</strain>
    </source>
</reference>
<feature type="transmembrane region" description="Helical" evidence="12">
    <location>
        <begin position="330"/>
        <end position="350"/>
    </location>
</feature>
<feature type="transmembrane region" description="Helical" evidence="12">
    <location>
        <begin position="39"/>
        <end position="59"/>
    </location>
</feature>
<dbReference type="Pfam" id="PF02386">
    <property type="entry name" value="TrkH"/>
    <property type="match status" value="1"/>
</dbReference>
<evidence type="ECO:0000256" key="5">
    <source>
        <dbReference type="ARBA" id="ARBA00022692"/>
    </source>
</evidence>
<organism evidence="13 14">
    <name type="scientific">Azospirillum oryzae</name>
    <dbReference type="NCBI Taxonomy" id="286727"/>
    <lineage>
        <taxon>Bacteria</taxon>
        <taxon>Pseudomonadati</taxon>
        <taxon>Pseudomonadota</taxon>
        <taxon>Alphaproteobacteria</taxon>
        <taxon>Rhodospirillales</taxon>
        <taxon>Azospirillaceae</taxon>
        <taxon>Azospirillum</taxon>
    </lineage>
</organism>
<keyword evidence="9 10" id="KW-0472">Membrane</keyword>
<evidence type="ECO:0000256" key="3">
    <source>
        <dbReference type="ARBA" id="ARBA00022475"/>
    </source>
</evidence>
<feature type="transmembrane region" description="Helical" evidence="12">
    <location>
        <begin position="459"/>
        <end position="480"/>
    </location>
</feature>
<comment type="function">
    <text evidence="10">Low-affinity potassium transport system. Interacts with Trk system potassium uptake protein TrkA.</text>
</comment>
<proteinExistence type="inferred from homology"/>
<feature type="binding site" evidence="11">
    <location>
        <position position="116"/>
    </location>
    <ligand>
        <name>K(+)</name>
        <dbReference type="ChEBI" id="CHEBI:29103"/>
    </ligand>
</feature>
<keyword evidence="2 10" id="KW-0813">Transport</keyword>
<feature type="binding site" evidence="11">
    <location>
        <position position="115"/>
    </location>
    <ligand>
        <name>K(+)</name>
        <dbReference type="ChEBI" id="CHEBI:29103"/>
    </ligand>
</feature>
<feature type="binding site" evidence="11">
    <location>
        <position position="435"/>
    </location>
    <ligand>
        <name>K(+)</name>
        <dbReference type="ChEBI" id="CHEBI:29103"/>
    </ligand>
</feature>
<sequence>MPNFRPILFIIAIVLLALAATMLIPAAVDYAYGNPDARIFLYSAAFTAGCGGALAWSARCHLQGGLSLRQAFLLTPLTWTTTAAFAALPFQFGHFPDLSLNYANAFFETMSGLTTTGSTVLVGLDLTTEGILLWRALLQWLGGIGIIGVAIAVLPALRVGGMQLFRTESSDRSQKVLPRAQQIAKAITAVYTGLTVICGFCYWLAGMTPFEAVVHALTSLSSGGFSTSDSSIGHFENPVLHWLVTLFMLAGSLPFVLYVRTLTGQRDALWRDSQVRTYLTFLAAVILPLSIWLTLKYGYGFADSLRLVAFNVVSVVTTTGYAYTDYSLWGNLAVGVFFGLTFIGGCTGSTAGGIKIFRFEVMVTVLRTHFLHLIYPRGVFPRQYGNRQLDDDVLGSVIVFFALFFTAYSVTTIALMALGLDFITSASAAVTALANVGPGLGDVIGPAGNFSTLPDSAKWLLSLAMLLGRLELFTVLVLFMPQFWRG</sequence>
<comment type="similarity">
    <text evidence="10">Belongs to the TrkH potassium transport family.</text>
</comment>
<evidence type="ECO:0000256" key="10">
    <source>
        <dbReference type="PIRNR" id="PIRNR006247"/>
    </source>
</evidence>
<evidence type="ECO:0000256" key="11">
    <source>
        <dbReference type="PIRSR" id="PIRSR006247-1"/>
    </source>
</evidence>
<feature type="binding site" evidence="11">
    <location>
        <position position="319"/>
    </location>
    <ligand>
        <name>K(+)</name>
        <dbReference type="ChEBI" id="CHEBI:29103"/>
    </ligand>
</feature>
<evidence type="ECO:0000313" key="13">
    <source>
        <dbReference type="EMBL" id="SMF87394.1"/>
    </source>
</evidence>
<feature type="transmembrane region" description="Helical" evidence="12">
    <location>
        <begin position="71"/>
        <end position="92"/>
    </location>
</feature>
<dbReference type="AlphaFoldDB" id="A0A1X7HJF2"/>
<dbReference type="STRING" id="286727.SAMN02982917_6259"/>
<dbReference type="GO" id="GO:0046872">
    <property type="term" value="F:metal ion binding"/>
    <property type="evidence" value="ECO:0007669"/>
    <property type="project" value="UniProtKB-KW"/>
</dbReference>
<keyword evidence="6 10" id="KW-0630">Potassium</keyword>
<feature type="binding site" evidence="11">
    <location>
        <position position="223"/>
    </location>
    <ligand>
        <name>K(+)</name>
        <dbReference type="ChEBI" id="CHEBI:29103"/>
    </ligand>
</feature>
<dbReference type="PANTHER" id="PTHR32024">
    <property type="entry name" value="TRK SYSTEM POTASSIUM UPTAKE PROTEIN TRKG-RELATED"/>
    <property type="match status" value="1"/>
</dbReference>
<dbReference type="EMBL" id="FXAK01000008">
    <property type="protein sequence ID" value="SMF87394.1"/>
    <property type="molecule type" value="Genomic_DNA"/>
</dbReference>
<keyword evidence="4 10" id="KW-0633">Potassium transport</keyword>
<evidence type="ECO:0000256" key="2">
    <source>
        <dbReference type="ARBA" id="ARBA00022448"/>
    </source>
</evidence>
<feature type="transmembrane region" description="Helical" evidence="12">
    <location>
        <begin position="239"/>
        <end position="259"/>
    </location>
</feature>
<keyword evidence="3 10" id="KW-1003">Cell membrane</keyword>
<feature type="binding site" evidence="11">
    <location>
        <position position="436"/>
    </location>
    <ligand>
        <name>K(+)</name>
        <dbReference type="ChEBI" id="CHEBI:29103"/>
    </ligand>
</feature>
<feature type="transmembrane region" description="Helical" evidence="12">
    <location>
        <begin position="279"/>
        <end position="299"/>
    </location>
</feature>
<comment type="subcellular location">
    <subcellularLocation>
        <location evidence="10">Cell inner membrane</location>
        <topology evidence="10">Multi-pass membrane protein</topology>
    </subcellularLocation>
    <subcellularLocation>
        <location evidence="1">Cell membrane</location>
        <topology evidence="1">Multi-pass membrane protein</topology>
    </subcellularLocation>
</comment>
<dbReference type="GO" id="GO:0015379">
    <property type="term" value="F:potassium:chloride symporter activity"/>
    <property type="evidence" value="ECO:0007669"/>
    <property type="project" value="InterPro"/>
</dbReference>
<keyword evidence="10" id="KW-0997">Cell inner membrane</keyword>
<dbReference type="PIRSF" id="PIRSF006247">
    <property type="entry name" value="TrkH"/>
    <property type="match status" value="1"/>
</dbReference>
<keyword evidence="11" id="KW-0479">Metal-binding</keyword>
<evidence type="ECO:0000256" key="7">
    <source>
        <dbReference type="ARBA" id="ARBA00022989"/>
    </source>
</evidence>
<dbReference type="Proteomes" id="UP000192936">
    <property type="component" value="Unassembled WGS sequence"/>
</dbReference>
<keyword evidence="7 12" id="KW-1133">Transmembrane helix</keyword>
<evidence type="ECO:0000256" key="8">
    <source>
        <dbReference type="ARBA" id="ARBA00023065"/>
    </source>
</evidence>
<protein>
    <recommendedName>
        <fullName evidence="10">Trk system potassium uptake protein</fullName>
    </recommendedName>
</protein>
<keyword evidence="8 10" id="KW-0406">Ion transport</keyword>
<feature type="transmembrane region" description="Helical" evidence="12">
    <location>
        <begin position="140"/>
        <end position="165"/>
    </location>
</feature>
<gene>
    <name evidence="13" type="ORF">SAMN02982917_6259</name>
</gene>
<evidence type="ECO:0000256" key="6">
    <source>
        <dbReference type="ARBA" id="ARBA00022958"/>
    </source>
</evidence>
<feature type="binding site" evidence="11">
    <location>
        <position position="318"/>
    </location>
    <ligand>
        <name>K(+)</name>
        <dbReference type="ChEBI" id="CHEBI:29103"/>
    </ligand>
</feature>
<evidence type="ECO:0000313" key="14">
    <source>
        <dbReference type="Proteomes" id="UP000192936"/>
    </source>
</evidence>
<dbReference type="OrthoDB" id="9810952at2"/>
<keyword evidence="5 12" id="KW-0812">Transmembrane</keyword>
<feature type="transmembrane region" description="Helical" evidence="12">
    <location>
        <begin position="396"/>
        <end position="418"/>
    </location>
</feature>
<dbReference type="PANTHER" id="PTHR32024:SF3">
    <property type="entry name" value="TRK SYSTEM POTASSIUM UPTAKE PROTEIN"/>
    <property type="match status" value="1"/>
</dbReference>
<evidence type="ECO:0000256" key="1">
    <source>
        <dbReference type="ARBA" id="ARBA00004651"/>
    </source>
</evidence>
<dbReference type="RefSeq" id="WP_085091097.1">
    <property type="nucleotide sequence ID" value="NZ_FXAK01000008.1"/>
</dbReference>
<feature type="transmembrane region" description="Helical" evidence="12">
    <location>
        <begin position="186"/>
        <end position="205"/>
    </location>
</feature>
<feature type="transmembrane region" description="Helical" evidence="12">
    <location>
        <begin position="7"/>
        <end position="27"/>
    </location>
</feature>